<feature type="transmembrane region" description="Helical" evidence="9">
    <location>
        <begin position="302"/>
        <end position="324"/>
    </location>
</feature>
<gene>
    <name evidence="10" type="primary">LOC114653858</name>
</gene>
<dbReference type="Ensembl" id="ENSECRT00000006144.1">
    <property type="protein sequence ID" value="ENSECRP00000006045.1"/>
    <property type="gene ID" value="ENSECRG00000004011.1"/>
</dbReference>
<evidence type="ECO:0000256" key="9">
    <source>
        <dbReference type="SAM" id="Phobius"/>
    </source>
</evidence>
<reference evidence="10" key="3">
    <citation type="submission" date="2025-09" db="UniProtKB">
        <authorList>
            <consortium name="Ensembl"/>
        </authorList>
    </citation>
    <scope>IDENTIFICATION</scope>
</reference>
<evidence type="ECO:0000313" key="11">
    <source>
        <dbReference type="Proteomes" id="UP000694620"/>
    </source>
</evidence>
<reference evidence="10" key="1">
    <citation type="submission" date="2021-06" db="EMBL/GenBank/DDBJ databases">
        <authorList>
            <consortium name="Wellcome Sanger Institute Data Sharing"/>
        </authorList>
    </citation>
    <scope>NUCLEOTIDE SEQUENCE [LARGE SCALE GENOMIC DNA]</scope>
</reference>
<comment type="similarity">
    <text evidence="2">Belongs to the amino acid-polyamine-organocation (APC) superfamily.</text>
</comment>
<dbReference type="AlphaFoldDB" id="A0A8C4RW57"/>
<evidence type="ECO:0000256" key="8">
    <source>
        <dbReference type="ARBA" id="ARBA00023157"/>
    </source>
</evidence>
<evidence type="ECO:0000256" key="3">
    <source>
        <dbReference type="ARBA" id="ARBA00022448"/>
    </source>
</evidence>
<accession>A0A8C4RW57</accession>
<evidence type="ECO:0000256" key="6">
    <source>
        <dbReference type="ARBA" id="ARBA00022989"/>
    </source>
</evidence>
<keyword evidence="7 9" id="KW-0472">Membrane</keyword>
<evidence type="ECO:0000313" key="10">
    <source>
        <dbReference type="Ensembl" id="ENSECRP00000006045.1"/>
    </source>
</evidence>
<protein>
    <recommendedName>
        <fullName evidence="12">Solute carrier family 7 member 13</fullName>
    </recommendedName>
</protein>
<dbReference type="InterPro" id="IPR050598">
    <property type="entry name" value="AminoAcid_Transporter"/>
</dbReference>
<dbReference type="FunFam" id="1.20.1740.10:FF:000036">
    <property type="entry name" value="Solute carrier family 7 member 13"/>
    <property type="match status" value="1"/>
</dbReference>
<feature type="transmembrane region" description="Helical" evidence="9">
    <location>
        <begin position="180"/>
        <end position="200"/>
    </location>
</feature>
<feature type="transmembrane region" description="Helical" evidence="9">
    <location>
        <begin position="255"/>
        <end position="276"/>
    </location>
</feature>
<keyword evidence="3" id="KW-0813">Transport</keyword>
<organism evidence="10 11">
    <name type="scientific">Erpetoichthys calabaricus</name>
    <name type="common">Rope fish</name>
    <name type="synonym">Calamoichthys calabaricus</name>
    <dbReference type="NCBI Taxonomy" id="27687"/>
    <lineage>
        <taxon>Eukaryota</taxon>
        <taxon>Metazoa</taxon>
        <taxon>Chordata</taxon>
        <taxon>Craniata</taxon>
        <taxon>Vertebrata</taxon>
        <taxon>Euteleostomi</taxon>
        <taxon>Actinopterygii</taxon>
        <taxon>Polypteriformes</taxon>
        <taxon>Polypteridae</taxon>
        <taxon>Erpetoichthys</taxon>
    </lineage>
</organism>
<keyword evidence="8" id="KW-1015">Disulfide bond</keyword>
<feature type="transmembrane region" description="Helical" evidence="9">
    <location>
        <begin position="409"/>
        <end position="430"/>
    </location>
</feature>
<dbReference type="Gene3D" id="1.20.1740.10">
    <property type="entry name" value="Amino acid/polyamine transporter I"/>
    <property type="match status" value="1"/>
</dbReference>
<keyword evidence="6 9" id="KW-1133">Transmembrane helix</keyword>
<dbReference type="PIRSF" id="PIRSF006060">
    <property type="entry name" value="AA_transporter"/>
    <property type="match status" value="1"/>
</dbReference>
<evidence type="ECO:0008006" key="12">
    <source>
        <dbReference type="Google" id="ProtNLM"/>
    </source>
</evidence>
<feature type="transmembrane region" description="Helical" evidence="9">
    <location>
        <begin position="436"/>
        <end position="456"/>
    </location>
</feature>
<dbReference type="InterPro" id="IPR002293">
    <property type="entry name" value="AA/rel_permease1"/>
</dbReference>
<reference evidence="10" key="2">
    <citation type="submission" date="2025-08" db="UniProtKB">
        <authorList>
            <consortium name="Ensembl"/>
        </authorList>
    </citation>
    <scope>IDENTIFICATION</scope>
</reference>
<dbReference type="PANTHER" id="PTHR11785:SF348">
    <property type="entry name" value="ASC-TYPE AMINO ACID TRANSPORTER 2"/>
    <property type="match status" value="1"/>
</dbReference>
<keyword evidence="11" id="KW-1185">Reference proteome</keyword>
<dbReference type="GO" id="GO:0015179">
    <property type="term" value="F:L-amino acid transmembrane transporter activity"/>
    <property type="evidence" value="ECO:0007669"/>
    <property type="project" value="TreeGrafter"/>
</dbReference>
<comment type="subcellular location">
    <subcellularLocation>
        <location evidence="1">Apical cell membrane</location>
        <topology evidence="1">Multi-pass membrane protein</topology>
    </subcellularLocation>
</comment>
<evidence type="ECO:0000256" key="4">
    <source>
        <dbReference type="ARBA" id="ARBA00022475"/>
    </source>
</evidence>
<dbReference type="GeneTree" id="ENSGT00940000163578"/>
<keyword evidence="5 9" id="KW-0812">Transmembrane</keyword>
<feature type="transmembrane region" description="Helical" evidence="9">
    <location>
        <begin position="153"/>
        <end position="174"/>
    </location>
</feature>
<evidence type="ECO:0000256" key="2">
    <source>
        <dbReference type="ARBA" id="ARBA00009523"/>
    </source>
</evidence>
<dbReference type="PANTHER" id="PTHR11785">
    <property type="entry name" value="AMINO ACID TRANSPORTER"/>
    <property type="match status" value="1"/>
</dbReference>
<dbReference type="Proteomes" id="UP000694620">
    <property type="component" value="Chromosome 6"/>
</dbReference>
<evidence type="ECO:0000256" key="7">
    <source>
        <dbReference type="ARBA" id="ARBA00023136"/>
    </source>
</evidence>
<sequence length="488" mass="53462">HADTGRTYKLHAGRTREKTEGGMQLSKTIGYFCGVNFIINVIVGSGIFISPSGVLEFSCLNAGVALIIWAACGALSLVGGLCYAELGTSIVSSGGEYSYIKRGLGSFMACLLLWVHAIFILPAGSSIIALTFSEYASQPFYPDCTAPDLVKKIVAVVVILCVAVLNSLSIRYSLHLQNVFTLLKLLALGIISIVGLVFIAQGNIRNLKMTFSGEIPTISEIGKAFYHGLWAYGGWNTLNYVEEVKNTSKNVPRCIITAVPLVIVFYLLVNISYMAVLTPKEMVSSAAVAVTWANKTIGPFSWIIPLSVAISTFGSINGSMFLQARLNYAASKEGHLPAILSMLHINYLTPAPAIIFSSILSIIFIIPSNLSLLMIYSGFASWLMVGLTCISLIVLRFREPNLHRPYKVFLPFAFVMAAASFFLVLSPIIQEPEVEYIYGVLLMLSGFIFYIPFVHFKLKFRIFDRITSYIQLLMEVSPPDSTSESKTH</sequence>
<feature type="transmembrane region" description="Helical" evidence="9">
    <location>
        <begin position="62"/>
        <end position="86"/>
    </location>
</feature>
<evidence type="ECO:0000256" key="5">
    <source>
        <dbReference type="ARBA" id="ARBA00022692"/>
    </source>
</evidence>
<feature type="transmembrane region" description="Helical" evidence="9">
    <location>
        <begin position="345"/>
        <end position="367"/>
    </location>
</feature>
<name>A0A8C4RW57_ERPCA</name>
<proteinExistence type="inferred from homology"/>
<feature type="transmembrane region" description="Helical" evidence="9">
    <location>
        <begin position="373"/>
        <end position="397"/>
    </location>
</feature>
<dbReference type="Pfam" id="PF13520">
    <property type="entry name" value="AA_permease_2"/>
    <property type="match status" value="1"/>
</dbReference>
<dbReference type="GO" id="GO:0016324">
    <property type="term" value="C:apical plasma membrane"/>
    <property type="evidence" value="ECO:0007669"/>
    <property type="project" value="UniProtKB-SubCell"/>
</dbReference>
<keyword evidence="4" id="KW-1003">Cell membrane</keyword>
<feature type="transmembrane region" description="Helical" evidence="9">
    <location>
        <begin position="106"/>
        <end position="132"/>
    </location>
</feature>
<feature type="transmembrane region" description="Helical" evidence="9">
    <location>
        <begin position="29"/>
        <end position="50"/>
    </location>
</feature>
<evidence type="ECO:0000256" key="1">
    <source>
        <dbReference type="ARBA" id="ARBA00004424"/>
    </source>
</evidence>